<comment type="caution">
    <text evidence="8">The sequence shown here is derived from an EMBL/GenBank/DDBJ whole genome shotgun (WGS) entry which is preliminary data.</text>
</comment>
<comment type="function">
    <text evidence="7">Catalyzes the specific phosphorylation of the 3-hydroxyl group of shikimic acid using ATP as a cosubstrate.</text>
</comment>
<evidence type="ECO:0000256" key="7">
    <source>
        <dbReference type="HAMAP-Rule" id="MF_00109"/>
    </source>
</evidence>
<dbReference type="GO" id="GO:0004765">
    <property type="term" value="F:shikimate kinase activity"/>
    <property type="evidence" value="ECO:0007669"/>
    <property type="project" value="UniProtKB-UniRule"/>
</dbReference>
<dbReference type="CDD" id="cd00464">
    <property type="entry name" value="SK"/>
    <property type="match status" value="1"/>
</dbReference>
<name>A0A4R2EX15_9BACT</name>
<evidence type="ECO:0000256" key="6">
    <source>
        <dbReference type="ARBA" id="ARBA00023141"/>
    </source>
</evidence>
<keyword evidence="7" id="KW-0963">Cytoplasm</keyword>
<keyword evidence="7" id="KW-0460">Magnesium</keyword>
<dbReference type="EC" id="2.7.1.71" evidence="7"/>
<evidence type="ECO:0000313" key="8">
    <source>
        <dbReference type="EMBL" id="TCN73246.1"/>
    </source>
</evidence>
<dbReference type="PANTHER" id="PTHR21087:SF16">
    <property type="entry name" value="SHIKIMATE KINASE 1, CHLOROPLASTIC"/>
    <property type="match status" value="1"/>
</dbReference>
<dbReference type="GO" id="GO:0005524">
    <property type="term" value="F:ATP binding"/>
    <property type="evidence" value="ECO:0007669"/>
    <property type="project" value="UniProtKB-UniRule"/>
</dbReference>
<keyword evidence="5 7" id="KW-0067">ATP-binding</keyword>
<keyword evidence="2 7" id="KW-0808">Transferase</keyword>
<comment type="similarity">
    <text evidence="7">Belongs to the shikimate kinase family.</text>
</comment>
<evidence type="ECO:0000256" key="2">
    <source>
        <dbReference type="ARBA" id="ARBA00022679"/>
    </source>
</evidence>
<feature type="binding site" evidence="7">
    <location>
        <position position="132"/>
    </location>
    <ligand>
        <name>substrate</name>
    </ligand>
</feature>
<dbReference type="GO" id="GO:0008652">
    <property type="term" value="P:amino acid biosynthetic process"/>
    <property type="evidence" value="ECO:0007669"/>
    <property type="project" value="UniProtKB-KW"/>
</dbReference>
<dbReference type="GO" id="GO:0005829">
    <property type="term" value="C:cytosol"/>
    <property type="evidence" value="ECO:0007669"/>
    <property type="project" value="TreeGrafter"/>
</dbReference>
<dbReference type="Gene3D" id="3.40.50.300">
    <property type="entry name" value="P-loop containing nucleotide triphosphate hydrolases"/>
    <property type="match status" value="1"/>
</dbReference>
<reference evidence="8 9" key="1">
    <citation type="submission" date="2019-03" db="EMBL/GenBank/DDBJ databases">
        <title>Genomic Encyclopedia of Archaeal and Bacterial Type Strains, Phase II (KMG-II): from individual species to whole genera.</title>
        <authorList>
            <person name="Goeker M."/>
        </authorList>
    </citation>
    <scope>NUCLEOTIDE SEQUENCE [LARGE SCALE GENOMIC DNA]</scope>
    <source>
        <strain evidence="8 9">RL-C</strain>
    </source>
</reference>
<keyword evidence="1 7" id="KW-0028">Amino-acid biosynthesis</keyword>
<dbReference type="HAMAP" id="MF_00109">
    <property type="entry name" value="Shikimate_kinase"/>
    <property type="match status" value="1"/>
</dbReference>
<dbReference type="InterPro" id="IPR027417">
    <property type="entry name" value="P-loop_NTPase"/>
</dbReference>
<evidence type="ECO:0000256" key="3">
    <source>
        <dbReference type="ARBA" id="ARBA00022741"/>
    </source>
</evidence>
<sequence length="162" mass="18199">MGCGKSTVGKRLASKLGLHFIDLDRYIESKYGRTIPEQFEDVGEAGFREREHEAVNDVCTLYDNVLVSTGGGAPCFFDNMKKMMDAGVTVYLKMTPMALASRLKGARKSRPLLKDKTQEELVEFIEKTLEGREPYYELARIVVSALSIDVDGLVNRIYHTVK</sequence>
<dbReference type="InterPro" id="IPR031322">
    <property type="entry name" value="Shikimate/glucono_kinase"/>
</dbReference>
<comment type="catalytic activity">
    <reaction evidence="7">
        <text>shikimate + ATP = 3-phosphoshikimate + ADP + H(+)</text>
        <dbReference type="Rhea" id="RHEA:13121"/>
        <dbReference type="ChEBI" id="CHEBI:15378"/>
        <dbReference type="ChEBI" id="CHEBI:30616"/>
        <dbReference type="ChEBI" id="CHEBI:36208"/>
        <dbReference type="ChEBI" id="CHEBI:145989"/>
        <dbReference type="ChEBI" id="CHEBI:456216"/>
        <dbReference type="EC" id="2.7.1.71"/>
    </reaction>
</comment>
<comment type="subunit">
    <text evidence="7">Monomer.</text>
</comment>
<keyword evidence="6 7" id="KW-0057">Aromatic amino acid biosynthesis</keyword>
<accession>A0A4R2EX15</accession>
<keyword evidence="9" id="KW-1185">Reference proteome</keyword>
<dbReference type="Proteomes" id="UP000294830">
    <property type="component" value="Unassembled WGS sequence"/>
</dbReference>
<dbReference type="Pfam" id="PF01202">
    <property type="entry name" value="SKI"/>
    <property type="match status" value="1"/>
</dbReference>
<organism evidence="8 9">
    <name type="scientific">Acetobacteroides hydrogenigenes</name>
    <dbReference type="NCBI Taxonomy" id="979970"/>
    <lineage>
        <taxon>Bacteria</taxon>
        <taxon>Pseudomonadati</taxon>
        <taxon>Bacteroidota</taxon>
        <taxon>Bacteroidia</taxon>
        <taxon>Bacteroidales</taxon>
        <taxon>Rikenellaceae</taxon>
        <taxon>Acetobacteroides</taxon>
    </lineage>
</organism>
<evidence type="ECO:0000256" key="5">
    <source>
        <dbReference type="ARBA" id="ARBA00022840"/>
    </source>
</evidence>
<keyword evidence="3 7" id="KW-0547">Nucleotide-binding</keyword>
<evidence type="ECO:0000313" key="9">
    <source>
        <dbReference type="Proteomes" id="UP000294830"/>
    </source>
</evidence>
<comment type="pathway">
    <text evidence="7">Metabolic intermediate biosynthesis; chorismate biosynthesis; chorismate from D-erythrose 4-phosphate and phosphoenolpyruvate: step 5/7.</text>
</comment>
<dbReference type="GO" id="GO:0009073">
    <property type="term" value="P:aromatic amino acid family biosynthetic process"/>
    <property type="evidence" value="ECO:0007669"/>
    <property type="project" value="UniProtKB-KW"/>
</dbReference>
<proteinExistence type="inferred from homology"/>
<evidence type="ECO:0000256" key="4">
    <source>
        <dbReference type="ARBA" id="ARBA00022777"/>
    </source>
</evidence>
<dbReference type="EMBL" id="SLWB01000001">
    <property type="protein sequence ID" value="TCN73246.1"/>
    <property type="molecule type" value="Genomic_DNA"/>
</dbReference>
<dbReference type="SUPFAM" id="SSF52540">
    <property type="entry name" value="P-loop containing nucleoside triphosphate hydrolases"/>
    <property type="match status" value="1"/>
</dbReference>
<feature type="binding site" evidence="7">
    <location>
        <position position="24"/>
    </location>
    <ligand>
        <name>substrate</name>
    </ligand>
</feature>
<dbReference type="UniPathway" id="UPA00053">
    <property type="reaction ID" value="UER00088"/>
</dbReference>
<dbReference type="GO" id="GO:0000287">
    <property type="term" value="F:magnesium ion binding"/>
    <property type="evidence" value="ECO:0007669"/>
    <property type="project" value="UniProtKB-UniRule"/>
</dbReference>
<keyword evidence="4 7" id="KW-0418">Kinase</keyword>
<comment type="subcellular location">
    <subcellularLocation>
        <location evidence="7">Cytoplasm</location>
    </subcellularLocation>
</comment>
<feature type="binding site" evidence="7">
    <location>
        <begin position="2"/>
        <end position="7"/>
    </location>
    <ligand>
        <name>ATP</name>
        <dbReference type="ChEBI" id="CHEBI:30616"/>
    </ligand>
</feature>
<feature type="binding site" evidence="7">
    <location>
        <position position="6"/>
    </location>
    <ligand>
        <name>Mg(2+)</name>
        <dbReference type="ChEBI" id="CHEBI:18420"/>
    </ligand>
</feature>
<keyword evidence="7" id="KW-0479">Metal-binding</keyword>
<feature type="binding site" evidence="7">
    <location>
        <position position="48"/>
    </location>
    <ligand>
        <name>substrate</name>
    </ligand>
</feature>
<gene>
    <name evidence="7" type="primary">aroK</name>
    <name evidence="8" type="ORF">CLV25_101467</name>
</gene>
<protein>
    <recommendedName>
        <fullName evidence="7">Shikimate kinase</fullName>
        <shortName evidence="7">SK</shortName>
        <ecNumber evidence="7">2.7.1.71</ecNumber>
    </recommendedName>
</protein>
<dbReference type="PRINTS" id="PR01100">
    <property type="entry name" value="SHIKIMTKNASE"/>
</dbReference>
<dbReference type="GO" id="GO:0009423">
    <property type="term" value="P:chorismate biosynthetic process"/>
    <property type="evidence" value="ECO:0007669"/>
    <property type="project" value="UniProtKB-UniRule"/>
</dbReference>
<dbReference type="PANTHER" id="PTHR21087">
    <property type="entry name" value="SHIKIMATE KINASE"/>
    <property type="match status" value="1"/>
</dbReference>
<comment type="caution">
    <text evidence="7">Lacks conserved residue(s) required for the propagation of feature annotation.</text>
</comment>
<feature type="binding site" evidence="7">
    <location>
        <position position="110"/>
    </location>
    <ligand>
        <name>ATP</name>
        <dbReference type="ChEBI" id="CHEBI:30616"/>
    </ligand>
</feature>
<comment type="cofactor">
    <cofactor evidence="7">
        <name>Mg(2+)</name>
        <dbReference type="ChEBI" id="CHEBI:18420"/>
    </cofactor>
    <text evidence="7">Binds 1 Mg(2+) ion per subunit.</text>
</comment>
<dbReference type="InterPro" id="IPR000623">
    <property type="entry name" value="Shikimate_kinase/TSH1"/>
</dbReference>
<dbReference type="AlphaFoldDB" id="A0A4R2EX15"/>
<evidence type="ECO:0000256" key="1">
    <source>
        <dbReference type="ARBA" id="ARBA00022605"/>
    </source>
</evidence>
<feature type="binding site" evidence="7">
    <location>
        <position position="71"/>
    </location>
    <ligand>
        <name>substrate</name>
    </ligand>
</feature>